<dbReference type="SUPFAM" id="SSF46774">
    <property type="entry name" value="ARID-like"/>
    <property type="match status" value="1"/>
</dbReference>
<dbReference type="STRING" id="745531.A0A0C3S548"/>
<reference evidence="3 4" key="1">
    <citation type="journal article" date="2014" name="PLoS Genet.">
        <title>Analysis of the Phlebiopsis gigantea genome, transcriptome and secretome provides insight into its pioneer colonization strategies of wood.</title>
        <authorList>
            <person name="Hori C."/>
            <person name="Ishida T."/>
            <person name="Igarashi K."/>
            <person name="Samejima M."/>
            <person name="Suzuki H."/>
            <person name="Master E."/>
            <person name="Ferreira P."/>
            <person name="Ruiz-Duenas F.J."/>
            <person name="Held B."/>
            <person name="Canessa P."/>
            <person name="Larrondo L.F."/>
            <person name="Schmoll M."/>
            <person name="Druzhinina I.S."/>
            <person name="Kubicek C.P."/>
            <person name="Gaskell J.A."/>
            <person name="Kersten P."/>
            <person name="St John F."/>
            <person name="Glasner J."/>
            <person name="Sabat G."/>
            <person name="Splinter BonDurant S."/>
            <person name="Syed K."/>
            <person name="Yadav J."/>
            <person name="Mgbeahuruike A.C."/>
            <person name="Kovalchuk A."/>
            <person name="Asiegbu F.O."/>
            <person name="Lackner G."/>
            <person name="Hoffmeister D."/>
            <person name="Rencoret J."/>
            <person name="Gutierrez A."/>
            <person name="Sun H."/>
            <person name="Lindquist E."/>
            <person name="Barry K."/>
            <person name="Riley R."/>
            <person name="Grigoriev I.V."/>
            <person name="Henrissat B."/>
            <person name="Kues U."/>
            <person name="Berka R.M."/>
            <person name="Martinez A.T."/>
            <person name="Covert S.F."/>
            <person name="Blanchette R.A."/>
            <person name="Cullen D."/>
        </authorList>
    </citation>
    <scope>NUCLEOTIDE SEQUENCE [LARGE SCALE GENOMIC DNA]</scope>
    <source>
        <strain evidence="3 4">11061_1 CR5-6</strain>
    </source>
</reference>
<gene>
    <name evidence="3" type="ORF">PHLGIDRAFT_174175</name>
</gene>
<feature type="compositionally biased region" description="Polar residues" evidence="1">
    <location>
        <begin position="388"/>
        <end position="401"/>
    </location>
</feature>
<evidence type="ECO:0000259" key="2">
    <source>
        <dbReference type="PROSITE" id="PS51011"/>
    </source>
</evidence>
<dbReference type="SMART" id="SM01014">
    <property type="entry name" value="ARID"/>
    <property type="match status" value="1"/>
</dbReference>
<feature type="compositionally biased region" description="Polar residues" evidence="1">
    <location>
        <begin position="425"/>
        <end position="468"/>
    </location>
</feature>
<dbReference type="InterPro" id="IPR001606">
    <property type="entry name" value="ARID_dom"/>
</dbReference>
<feature type="compositionally biased region" description="Polar residues" evidence="1">
    <location>
        <begin position="618"/>
        <end position="627"/>
    </location>
</feature>
<dbReference type="SMART" id="SM00501">
    <property type="entry name" value="BRIGHT"/>
    <property type="match status" value="1"/>
</dbReference>
<dbReference type="HOGENOM" id="CLU_421553_0_0_1"/>
<accession>A0A0C3S548</accession>
<dbReference type="AlphaFoldDB" id="A0A0C3S548"/>
<feature type="region of interest" description="Disordered" evidence="1">
    <location>
        <begin position="1"/>
        <end position="30"/>
    </location>
</feature>
<dbReference type="PROSITE" id="PS51011">
    <property type="entry name" value="ARID"/>
    <property type="match status" value="1"/>
</dbReference>
<name>A0A0C3S548_PHLG1</name>
<feature type="domain" description="ARID" evidence="2">
    <location>
        <begin position="474"/>
        <end position="578"/>
    </location>
</feature>
<evidence type="ECO:0000256" key="1">
    <source>
        <dbReference type="SAM" id="MobiDB-lite"/>
    </source>
</evidence>
<organism evidence="3 4">
    <name type="scientific">Phlebiopsis gigantea (strain 11061_1 CR5-6)</name>
    <name type="common">White-rot fungus</name>
    <name type="synonym">Peniophora gigantea</name>
    <dbReference type="NCBI Taxonomy" id="745531"/>
    <lineage>
        <taxon>Eukaryota</taxon>
        <taxon>Fungi</taxon>
        <taxon>Dikarya</taxon>
        <taxon>Basidiomycota</taxon>
        <taxon>Agaricomycotina</taxon>
        <taxon>Agaricomycetes</taxon>
        <taxon>Polyporales</taxon>
        <taxon>Phanerochaetaceae</taxon>
        <taxon>Phlebiopsis</taxon>
    </lineage>
</organism>
<dbReference type="EMBL" id="KN840449">
    <property type="protein sequence ID" value="KIP11066.1"/>
    <property type="molecule type" value="Genomic_DNA"/>
</dbReference>
<dbReference type="OrthoDB" id="2797199at2759"/>
<dbReference type="Proteomes" id="UP000053257">
    <property type="component" value="Unassembled WGS sequence"/>
</dbReference>
<keyword evidence="4" id="KW-1185">Reference proteome</keyword>
<dbReference type="InterPro" id="IPR036431">
    <property type="entry name" value="ARID_dom_sf"/>
</dbReference>
<feature type="region of interest" description="Disordered" evidence="1">
    <location>
        <begin position="84"/>
        <end position="107"/>
    </location>
</feature>
<feature type="compositionally biased region" description="Low complexity" evidence="1">
    <location>
        <begin position="191"/>
        <end position="212"/>
    </location>
</feature>
<feature type="region of interest" description="Disordered" evidence="1">
    <location>
        <begin position="388"/>
        <end position="468"/>
    </location>
</feature>
<feature type="region of interest" description="Disordered" evidence="1">
    <location>
        <begin position="176"/>
        <end position="222"/>
    </location>
</feature>
<evidence type="ECO:0000313" key="3">
    <source>
        <dbReference type="EMBL" id="KIP11066.1"/>
    </source>
</evidence>
<protein>
    <recommendedName>
        <fullName evidence="2">ARID domain-containing protein</fullName>
    </recommendedName>
</protein>
<evidence type="ECO:0000313" key="4">
    <source>
        <dbReference type="Proteomes" id="UP000053257"/>
    </source>
</evidence>
<feature type="region of interest" description="Disordered" evidence="1">
    <location>
        <begin position="590"/>
        <end position="627"/>
    </location>
</feature>
<dbReference type="Gene3D" id="1.10.150.60">
    <property type="entry name" value="ARID DNA-binding domain"/>
    <property type="match status" value="1"/>
</dbReference>
<dbReference type="GO" id="GO:0003677">
    <property type="term" value="F:DNA binding"/>
    <property type="evidence" value="ECO:0007669"/>
    <property type="project" value="InterPro"/>
</dbReference>
<feature type="compositionally biased region" description="Polar residues" evidence="1">
    <location>
        <begin position="590"/>
        <end position="604"/>
    </location>
</feature>
<proteinExistence type="predicted"/>
<dbReference type="Pfam" id="PF01388">
    <property type="entry name" value="ARID"/>
    <property type="match status" value="1"/>
</dbReference>
<sequence>MSFQFGLGQQGIPQQTLGPQGQVDHQHTVPGVPDAERARIWQQMQNAQNHMQQYRPQGVGDMGGGQGNTSQPFLDLIRTTQNFNRQQQQQQQHPMQHAHQQQSFGLGGQMPGVQAGPSMPNPGAHNFQFNQFNKANLNAMQLQQALAVRGGNPNMMQMATHQPDLARQLSLMSYQQPNQPAGASNLAAMRQLQQQQQQQHQQQQQQQQQQLHPNMGAQMTPNMGQNGFFPNATANMTHPDGVSNLLHNNIAAQQPPMQAGTPMSQAQGNQVPMHVVREKLLQVQGQYKEFQAREQFLITNRTGKSDLQLQQELGVVRKGLDERRLQLQRLATMLQHMQGNRQAGPMNNMSMNQAATGQNGHTPANWLPQNGPSPVNGFVNQQLPNGITASLQQNPPINNTPGGLPLAMHPQGPPRTGPTPLQLANAAQHQSSPNMVPQTPNSQLNGHPQLNGGSPQGMGPSSVQRGAAQNQLPALPAEAFNAAYRQWCQKQNITHDENIMQIDGRKIDLHRLHQEVIATGTYQKIGDNSEAWEIIGGRLEFVQFPGPKDSPPKSGPGVAQQLNHVYKTYLAQFDNTYLRSVLVKRFGNQAAQNGPRPNQPSNAGQPPPSANAGPGIPNLQNNGNANLPQNGMSLQALAALIYASATFPRR</sequence>
<feature type="compositionally biased region" description="Low complexity" evidence="1">
    <location>
        <begin position="86"/>
        <end position="102"/>
    </location>
</feature>